<reference evidence="1 2" key="1">
    <citation type="journal article" date="2019" name="Nat. Med.">
        <title>A library of human gut bacterial isolates paired with longitudinal multiomics data enables mechanistic microbiome research.</title>
        <authorList>
            <person name="Poyet M."/>
            <person name="Groussin M."/>
            <person name="Gibbons S.M."/>
            <person name="Avila-Pacheco J."/>
            <person name="Jiang X."/>
            <person name="Kearney S.M."/>
            <person name="Perrotta A.R."/>
            <person name="Berdy B."/>
            <person name="Zhao S."/>
            <person name="Lieberman T.D."/>
            <person name="Swanson P.K."/>
            <person name="Smith M."/>
            <person name="Roesemann S."/>
            <person name="Alexander J.E."/>
            <person name="Rich S.A."/>
            <person name="Livny J."/>
            <person name="Vlamakis H."/>
            <person name="Clish C."/>
            <person name="Bullock K."/>
            <person name="Deik A."/>
            <person name="Scott J."/>
            <person name="Pierce K.A."/>
            <person name="Xavier R.J."/>
            <person name="Alm E.J."/>
        </authorList>
    </citation>
    <scope>NUCLEOTIDE SEQUENCE [LARGE SCALE GENOMIC DNA]</scope>
    <source>
        <strain evidence="1 2">BIOML-A198</strain>
    </source>
</reference>
<dbReference type="GeneID" id="60057537"/>
<dbReference type="Proteomes" id="UP000487649">
    <property type="component" value="Unassembled WGS sequence"/>
</dbReference>
<sequence length="138" mass="15718">MKILKNILGYSAGILLLGAAMVLPILGLLWFSGIKYNSIWALFSYLALIMLLSFPIEALEKFVTHALSTGLNLSKQNMMRLDRTLDFLTSLWIIHFVDEWMPHVVISTTGEIIFAVLLILFTIFLEKKNKELDESLNE</sequence>
<dbReference type="Pfam" id="PF14184">
    <property type="entry name" value="YrvL"/>
    <property type="match status" value="1"/>
</dbReference>
<organism evidence="1 2">
    <name type="scientific">Turicibacter sanguinis</name>
    <dbReference type="NCBI Taxonomy" id="154288"/>
    <lineage>
        <taxon>Bacteria</taxon>
        <taxon>Bacillati</taxon>
        <taxon>Bacillota</taxon>
        <taxon>Erysipelotrichia</taxon>
        <taxon>Erysipelotrichales</taxon>
        <taxon>Turicibacteraceae</taxon>
        <taxon>Turicibacter</taxon>
    </lineage>
</organism>
<evidence type="ECO:0000313" key="2">
    <source>
        <dbReference type="Proteomes" id="UP000487649"/>
    </source>
</evidence>
<protein>
    <submittedName>
        <fullName evidence="1">Uncharacterized protein</fullName>
    </submittedName>
</protein>
<name>A0A6A8SI94_9FIRM</name>
<proteinExistence type="predicted"/>
<comment type="caution">
    <text evidence="1">The sequence shown here is derived from an EMBL/GenBank/DDBJ whole genome shotgun (WGS) entry which is preliminary data.</text>
</comment>
<dbReference type="RefSeq" id="WP_006783422.1">
    <property type="nucleotide sequence ID" value="NZ_CABJBH010000012.1"/>
</dbReference>
<accession>A0A6A8SI94</accession>
<dbReference type="InterPro" id="IPR025912">
    <property type="entry name" value="YrvL"/>
</dbReference>
<dbReference type="EMBL" id="WMQE01000035">
    <property type="protein sequence ID" value="MTK22328.1"/>
    <property type="molecule type" value="Genomic_DNA"/>
</dbReference>
<dbReference type="AlphaFoldDB" id="A0A6A8SI94"/>
<gene>
    <name evidence="1" type="ORF">GMA92_12995</name>
</gene>
<evidence type="ECO:0000313" key="1">
    <source>
        <dbReference type="EMBL" id="MTK22328.1"/>
    </source>
</evidence>